<evidence type="ECO:0000259" key="12">
    <source>
        <dbReference type="Pfam" id="PF00892"/>
    </source>
</evidence>
<dbReference type="GO" id="GO:0009103">
    <property type="term" value="P:lipopolysaccharide biosynthetic process"/>
    <property type="evidence" value="ECO:0007669"/>
    <property type="project" value="UniProtKB-KW"/>
</dbReference>
<keyword evidence="6 11" id="KW-0812">Transmembrane</keyword>
<evidence type="ECO:0000256" key="5">
    <source>
        <dbReference type="ARBA" id="ARBA00022556"/>
    </source>
</evidence>
<keyword evidence="3" id="KW-0444">Lipid biosynthesis</keyword>
<evidence type="ECO:0000256" key="11">
    <source>
        <dbReference type="SAM" id="Phobius"/>
    </source>
</evidence>
<keyword evidence="10 11" id="KW-0472">Membrane</keyword>
<keyword evidence="14" id="KW-1185">Reference proteome</keyword>
<evidence type="ECO:0000256" key="1">
    <source>
        <dbReference type="ARBA" id="ARBA00004651"/>
    </source>
</evidence>
<dbReference type="InterPro" id="IPR000620">
    <property type="entry name" value="EamA_dom"/>
</dbReference>
<evidence type="ECO:0000256" key="9">
    <source>
        <dbReference type="ARBA" id="ARBA00023098"/>
    </source>
</evidence>
<evidence type="ECO:0000313" key="13">
    <source>
        <dbReference type="EMBL" id="QBF83088.1"/>
    </source>
</evidence>
<dbReference type="Gene3D" id="1.10.3730.20">
    <property type="match status" value="1"/>
</dbReference>
<dbReference type="SUPFAM" id="SSF103481">
    <property type="entry name" value="Multidrug resistance efflux transporter EmrE"/>
    <property type="match status" value="1"/>
</dbReference>
<dbReference type="OrthoDB" id="6058674at2"/>
<feature type="transmembrane region" description="Helical" evidence="11">
    <location>
        <begin position="41"/>
        <end position="63"/>
    </location>
</feature>
<dbReference type="PANTHER" id="PTHR30561:SF9">
    <property type="entry name" value="4-AMINO-4-DEOXY-L-ARABINOSE-PHOSPHOUNDECAPRENOL FLIPPASE SUBUNIT ARNF-RELATED"/>
    <property type="match status" value="1"/>
</dbReference>
<dbReference type="InterPro" id="IPR037185">
    <property type="entry name" value="EmrE-like"/>
</dbReference>
<comment type="subcellular location">
    <subcellularLocation>
        <location evidence="1">Cell membrane</location>
        <topology evidence="1">Multi-pass membrane protein</topology>
    </subcellularLocation>
</comment>
<accession>A0A411PHX0</accession>
<dbReference type="Proteomes" id="UP000291106">
    <property type="component" value="Chromosome"/>
</dbReference>
<proteinExistence type="predicted"/>
<evidence type="ECO:0000256" key="8">
    <source>
        <dbReference type="ARBA" id="ARBA00022989"/>
    </source>
</evidence>
<dbReference type="Pfam" id="PF00892">
    <property type="entry name" value="EamA"/>
    <property type="match status" value="1"/>
</dbReference>
<keyword evidence="5" id="KW-0441">Lipid A biosynthesis</keyword>
<reference evidence="13 14" key="1">
    <citation type="submission" date="2019-02" db="EMBL/GenBank/DDBJ databases">
        <title>Shewanella sp. D4-2 isolated from Dokdo Island.</title>
        <authorList>
            <person name="Baek K."/>
        </authorList>
    </citation>
    <scope>NUCLEOTIDE SEQUENCE [LARGE SCALE GENOMIC DNA]</scope>
    <source>
        <strain evidence="13 14">D4-2</strain>
    </source>
</reference>
<dbReference type="EMBL" id="CP036200">
    <property type="protein sequence ID" value="QBF83088.1"/>
    <property type="molecule type" value="Genomic_DNA"/>
</dbReference>
<dbReference type="GO" id="GO:0005886">
    <property type="term" value="C:plasma membrane"/>
    <property type="evidence" value="ECO:0007669"/>
    <property type="project" value="UniProtKB-SubCell"/>
</dbReference>
<dbReference type="PANTHER" id="PTHR30561">
    <property type="entry name" value="SMR FAMILY PROTON-DEPENDENT DRUG EFFLUX TRANSPORTER SUGE"/>
    <property type="match status" value="1"/>
</dbReference>
<feature type="transmembrane region" description="Helical" evidence="11">
    <location>
        <begin position="98"/>
        <end position="117"/>
    </location>
</feature>
<evidence type="ECO:0000256" key="4">
    <source>
        <dbReference type="ARBA" id="ARBA00022519"/>
    </source>
</evidence>
<keyword evidence="2" id="KW-1003">Cell membrane</keyword>
<gene>
    <name evidence="13" type="ORF">EXU30_10550</name>
</gene>
<dbReference type="GO" id="GO:0022857">
    <property type="term" value="F:transmembrane transporter activity"/>
    <property type="evidence" value="ECO:0007669"/>
    <property type="project" value="InterPro"/>
</dbReference>
<evidence type="ECO:0000256" key="7">
    <source>
        <dbReference type="ARBA" id="ARBA00022985"/>
    </source>
</evidence>
<keyword evidence="4" id="KW-0997">Cell inner membrane</keyword>
<evidence type="ECO:0000256" key="3">
    <source>
        <dbReference type="ARBA" id="ARBA00022516"/>
    </source>
</evidence>
<keyword evidence="9" id="KW-0443">Lipid metabolism</keyword>
<sequence length="118" mass="13180">MLTLALFFSSVIASSLSQYWQKRASSYFEAHPELTTMQKLFNKPILLSIVFLGLGALTWLAVLTDWEVSTAYPLLSINFVVMLLMSKYCFNETISAKQWTGVVAIMFGVALLSGGLTW</sequence>
<organism evidence="13 14">
    <name type="scientific">Shewanella maritima</name>
    <dbReference type="NCBI Taxonomy" id="2520507"/>
    <lineage>
        <taxon>Bacteria</taxon>
        <taxon>Pseudomonadati</taxon>
        <taxon>Pseudomonadota</taxon>
        <taxon>Gammaproteobacteria</taxon>
        <taxon>Alteromonadales</taxon>
        <taxon>Shewanellaceae</taxon>
        <taxon>Shewanella</taxon>
    </lineage>
</organism>
<dbReference type="InterPro" id="IPR000390">
    <property type="entry name" value="Small_drug/metabolite_transptr"/>
</dbReference>
<dbReference type="GO" id="GO:0009245">
    <property type="term" value="P:lipid A biosynthetic process"/>
    <property type="evidence" value="ECO:0007669"/>
    <property type="project" value="UniProtKB-KW"/>
</dbReference>
<evidence type="ECO:0000256" key="6">
    <source>
        <dbReference type="ARBA" id="ARBA00022692"/>
    </source>
</evidence>
<name>A0A411PHX0_9GAMM</name>
<feature type="transmembrane region" description="Helical" evidence="11">
    <location>
        <begin position="70"/>
        <end position="86"/>
    </location>
</feature>
<feature type="domain" description="EamA" evidence="12">
    <location>
        <begin position="30"/>
        <end position="113"/>
    </location>
</feature>
<dbReference type="AlphaFoldDB" id="A0A411PHX0"/>
<protein>
    <submittedName>
        <fullName evidence="13">4-amino-4-deoxy-L-arabinose-phospho-UDP flippase</fullName>
    </submittedName>
</protein>
<keyword evidence="7" id="KW-0448">Lipopolysaccharide biosynthesis</keyword>
<dbReference type="KEGG" id="smai:EXU30_10550"/>
<evidence type="ECO:0000256" key="2">
    <source>
        <dbReference type="ARBA" id="ARBA00022475"/>
    </source>
</evidence>
<keyword evidence="8 11" id="KW-1133">Transmembrane helix</keyword>
<evidence type="ECO:0000313" key="14">
    <source>
        <dbReference type="Proteomes" id="UP000291106"/>
    </source>
</evidence>
<evidence type="ECO:0000256" key="10">
    <source>
        <dbReference type="ARBA" id="ARBA00023136"/>
    </source>
</evidence>
<dbReference type="RefSeq" id="WP_130599862.1">
    <property type="nucleotide sequence ID" value="NZ_CP036200.1"/>
</dbReference>